<organism evidence="2 3">
    <name type="scientific">Acanthosepion pharaonis</name>
    <name type="common">Pharaoh cuttlefish</name>
    <name type="synonym">Sepia pharaonis</name>
    <dbReference type="NCBI Taxonomy" id="158019"/>
    <lineage>
        <taxon>Eukaryota</taxon>
        <taxon>Metazoa</taxon>
        <taxon>Spiralia</taxon>
        <taxon>Lophotrochozoa</taxon>
        <taxon>Mollusca</taxon>
        <taxon>Cephalopoda</taxon>
        <taxon>Coleoidea</taxon>
        <taxon>Decapodiformes</taxon>
        <taxon>Sepiida</taxon>
        <taxon>Sepiina</taxon>
        <taxon>Sepiidae</taxon>
        <taxon>Acanthosepion</taxon>
    </lineage>
</organism>
<dbReference type="AlphaFoldDB" id="A0A812CWY5"/>
<accession>A0A812CWY5</accession>
<feature type="chain" id="PRO_5032643333" evidence="1">
    <location>
        <begin position="21"/>
        <end position="313"/>
    </location>
</feature>
<sequence length="313" mass="36401">MMKLLIFLLPMLLHYPTLNAFFFKSSILVTIEKYWYIVGDYVEIYCQTTDGVYNDLYFSELASGIPLNSENYSVKTVNEDTIQLQLYNVTAGKYNFICQNNKSEKTLLNIGVASFEVGYPPEIKNILFEIIDFKELNVYMSPRIKDINEYWKTTWKFREDIMKEPMNDECLCLNVSQSCLCMNPFYCNISEENCFNPNRTYQFTILGSNHFGVVNRTYIISPMKEVEKLKNLKNLVGVSSLSLSWSWKLQGLWPSTVVECKVSYKLQTEEWKSYFTNSNNVTLNNFVPSKIYTCSSVRKLCLNNGVENDCTLQ</sequence>
<gene>
    <name evidence="2" type="ORF">SPHA_42471</name>
</gene>
<comment type="caution">
    <text evidence="2">The sequence shown here is derived from an EMBL/GenBank/DDBJ whole genome shotgun (WGS) entry which is preliminary data.</text>
</comment>
<evidence type="ECO:0000313" key="3">
    <source>
        <dbReference type="Proteomes" id="UP000597762"/>
    </source>
</evidence>
<keyword evidence="3" id="KW-1185">Reference proteome</keyword>
<dbReference type="EMBL" id="CAHIKZ030002085">
    <property type="protein sequence ID" value="CAE1280714.1"/>
    <property type="molecule type" value="Genomic_DNA"/>
</dbReference>
<proteinExistence type="predicted"/>
<feature type="signal peptide" evidence="1">
    <location>
        <begin position="1"/>
        <end position="20"/>
    </location>
</feature>
<reference evidence="2" key="1">
    <citation type="submission" date="2021-01" db="EMBL/GenBank/DDBJ databases">
        <authorList>
            <person name="Li R."/>
            <person name="Bekaert M."/>
        </authorList>
    </citation>
    <scope>NUCLEOTIDE SEQUENCE</scope>
    <source>
        <strain evidence="2">Farmed</strain>
    </source>
</reference>
<dbReference type="Proteomes" id="UP000597762">
    <property type="component" value="Unassembled WGS sequence"/>
</dbReference>
<keyword evidence="1" id="KW-0732">Signal</keyword>
<name>A0A812CWY5_ACAPH</name>
<evidence type="ECO:0000313" key="2">
    <source>
        <dbReference type="EMBL" id="CAE1280714.1"/>
    </source>
</evidence>
<evidence type="ECO:0000256" key="1">
    <source>
        <dbReference type="SAM" id="SignalP"/>
    </source>
</evidence>
<protein>
    <submittedName>
        <fullName evidence="2">Uncharacterized protein</fullName>
    </submittedName>
</protein>